<dbReference type="Gene3D" id="3.30.420.10">
    <property type="entry name" value="Ribonuclease H-like superfamily/Ribonuclease H"/>
    <property type="match status" value="1"/>
</dbReference>
<reference evidence="2" key="1">
    <citation type="submission" date="2019-02" db="EMBL/GenBank/DDBJ databases">
        <title>Draft genome of the type strain Pelomonas aquatica CCUG 52575T.</title>
        <authorList>
            <person name="Gomila M."/>
            <person name="Lalucat J."/>
        </authorList>
    </citation>
    <scope>NUCLEOTIDE SEQUENCE</scope>
    <source>
        <strain evidence="2">CCUG 52575</strain>
    </source>
</reference>
<dbReference type="NCBIfam" id="NF033545">
    <property type="entry name" value="transpos_IS630"/>
    <property type="match status" value="1"/>
</dbReference>
<dbReference type="Pfam" id="PF13358">
    <property type="entry name" value="DDE_3"/>
    <property type="match status" value="1"/>
</dbReference>
<evidence type="ECO:0000313" key="3">
    <source>
        <dbReference type="Proteomes" id="UP001152766"/>
    </source>
</evidence>
<proteinExistence type="predicted"/>
<dbReference type="InterPro" id="IPR036397">
    <property type="entry name" value="RNaseH_sf"/>
</dbReference>
<sequence>MFQDEGRFGLLGSPRRCWAPRGTRPTVGARLERKYIYAFGAVSPHDGVLDSLVLPWVSAETMSLFLAEVVRRHADEFVFMVMDQAGWHIAGELIVPENMRLMFLPPYSPELNPAEHLWEALREQCFANHVFRNLDAVQDTLAAGLVQLEADPIRTQSMTGFKWITSIRLNAS</sequence>
<gene>
    <name evidence="2" type="ORF">EXJ73_23590</name>
</gene>
<dbReference type="InterPro" id="IPR038717">
    <property type="entry name" value="Tc1-like_DDE_dom"/>
</dbReference>
<keyword evidence="3" id="KW-1185">Reference proteome</keyword>
<comment type="caution">
    <text evidence="2">The sequence shown here is derived from an EMBL/GenBank/DDBJ whole genome shotgun (WGS) entry which is preliminary data.</text>
</comment>
<dbReference type="InterPro" id="IPR047655">
    <property type="entry name" value="Transpos_IS630-like"/>
</dbReference>
<name>A0A9X4R709_9BURK</name>
<dbReference type="AlphaFoldDB" id="A0A9X4R709"/>
<dbReference type="GO" id="GO:0003676">
    <property type="term" value="F:nucleic acid binding"/>
    <property type="evidence" value="ECO:0007669"/>
    <property type="project" value="InterPro"/>
</dbReference>
<feature type="domain" description="Tc1-like transposase DDE" evidence="1">
    <location>
        <begin position="2"/>
        <end position="137"/>
    </location>
</feature>
<accession>A0A9X4R709</accession>
<evidence type="ECO:0000313" key="2">
    <source>
        <dbReference type="EMBL" id="MDG0865440.1"/>
    </source>
</evidence>
<protein>
    <submittedName>
        <fullName evidence="2">IS630 family transposase</fullName>
    </submittedName>
</protein>
<evidence type="ECO:0000259" key="1">
    <source>
        <dbReference type="Pfam" id="PF13358"/>
    </source>
</evidence>
<dbReference type="EMBL" id="SGUG01000098">
    <property type="protein sequence ID" value="MDG0865440.1"/>
    <property type="molecule type" value="Genomic_DNA"/>
</dbReference>
<organism evidence="2 3">
    <name type="scientific">Pelomonas aquatica</name>
    <dbReference type="NCBI Taxonomy" id="431058"/>
    <lineage>
        <taxon>Bacteria</taxon>
        <taxon>Pseudomonadati</taxon>
        <taxon>Pseudomonadota</taxon>
        <taxon>Betaproteobacteria</taxon>
        <taxon>Burkholderiales</taxon>
        <taxon>Sphaerotilaceae</taxon>
        <taxon>Roseateles</taxon>
    </lineage>
</organism>
<dbReference type="Proteomes" id="UP001152766">
    <property type="component" value="Unassembled WGS sequence"/>
</dbReference>